<evidence type="ECO:0000313" key="2">
    <source>
        <dbReference type="Proteomes" id="UP000198870"/>
    </source>
</evidence>
<dbReference type="OrthoDB" id="9797605at2"/>
<dbReference type="AlphaFoldDB" id="A0A1G5FIK8"/>
<sequence length="134" mass="15005">MISRGTGPQRDLYLVMLQTCNQDNRQRDDRPAALQLAVAEVMTLSLALWERLTGKGKVSLAGNSGLWNVHINPDGWERTQTLDRYLKAETVPKHPNVSRVEKTAWWVLSHGTDSSHTGPCDRLQTAVSRLMALV</sequence>
<dbReference type="CDD" id="cd22890">
    <property type="entry name" value="ChiS-DBD"/>
    <property type="match status" value="1"/>
</dbReference>
<dbReference type="STRING" id="419481.SAMN05216233_10887"/>
<dbReference type="RefSeq" id="WP_092210949.1">
    <property type="nucleotide sequence ID" value="NZ_FMUX01000008.1"/>
</dbReference>
<organism evidence="1 2">
    <name type="scientific">Desulfoluna spongiiphila</name>
    <dbReference type="NCBI Taxonomy" id="419481"/>
    <lineage>
        <taxon>Bacteria</taxon>
        <taxon>Pseudomonadati</taxon>
        <taxon>Thermodesulfobacteriota</taxon>
        <taxon>Desulfobacteria</taxon>
        <taxon>Desulfobacterales</taxon>
        <taxon>Desulfolunaceae</taxon>
        <taxon>Desulfoluna</taxon>
    </lineage>
</organism>
<protein>
    <submittedName>
        <fullName evidence="1">Uncharacterized protein</fullName>
    </submittedName>
</protein>
<keyword evidence="2" id="KW-1185">Reference proteome</keyword>
<proteinExistence type="predicted"/>
<accession>A0A1G5FIK8</accession>
<reference evidence="1 2" key="1">
    <citation type="submission" date="2016-10" db="EMBL/GenBank/DDBJ databases">
        <authorList>
            <person name="de Groot N.N."/>
        </authorList>
    </citation>
    <scope>NUCLEOTIDE SEQUENCE [LARGE SCALE GENOMIC DNA]</scope>
    <source>
        <strain evidence="1 2">AA1</strain>
    </source>
</reference>
<gene>
    <name evidence="1" type="ORF">SAMN05216233_10887</name>
</gene>
<evidence type="ECO:0000313" key="1">
    <source>
        <dbReference type="EMBL" id="SCY38997.1"/>
    </source>
</evidence>
<name>A0A1G5FIK8_9BACT</name>
<dbReference type="EMBL" id="FMUX01000008">
    <property type="protein sequence ID" value="SCY38997.1"/>
    <property type="molecule type" value="Genomic_DNA"/>
</dbReference>
<dbReference type="Proteomes" id="UP000198870">
    <property type="component" value="Unassembled WGS sequence"/>
</dbReference>